<dbReference type="CDD" id="cd18547">
    <property type="entry name" value="ABC_6TM_Tm288_like"/>
    <property type="match status" value="1"/>
</dbReference>
<comment type="similarity">
    <text evidence="9">Belongs to the ABC transporter superfamily. Lipid exporter (TC 3.A.1.106) family.</text>
</comment>
<evidence type="ECO:0000313" key="15">
    <source>
        <dbReference type="EMBL" id="QWC11757.1"/>
    </source>
</evidence>
<comment type="function">
    <text evidence="8">ABC transporter involved in fatty acid import. Transmembrane domains (TMD) form a pore in the membrane and the ATP-binding domain (NBD) is responsible for energy generation.</text>
</comment>
<evidence type="ECO:0000256" key="8">
    <source>
        <dbReference type="ARBA" id="ARBA00055053"/>
    </source>
</evidence>
<evidence type="ECO:0000256" key="11">
    <source>
        <dbReference type="SAM" id="MobiDB-lite"/>
    </source>
</evidence>
<feature type="compositionally biased region" description="Acidic residues" evidence="11">
    <location>
        <begin position="644"/>
        <end position="653"/>
    </location>
</feature>
<feature type="transmembrane region" description="Helical" evidence="12">
    <location>
        <begin position="43"/>
        <end position="66"/>
    </location>
</feature>
<feature type="transmembrane region" description="Helical" evidence="12">
    <location>
        <begin position="202"/>
        <end position="221"/>
    </location>
</feature>
<evidence type="ECO:0000256" key="5">
    <source>
        <dbReference type="ARBA" id="ARBA00022840"/>
    </source>
</evidence>
<feature type="domain" description="ABC transporter" evidence="13">
    <location>
        <begin position="403"/>
        <end position="637"/>
    </location>
</feature>
<dbReference type="Gene3D" id="3.40.50.300">
    <property type="entry name" value="P-loop containing nucleotide triphosphate hydrolases"/>
    <property type="match status" value="1"/>
</dbReference>
<dbReference type="InterPro" id="IPR036640">
    <property type="entry name" value="ABC1_TM_sf"/>
</dbReference>
<dbReference type="SUPFAM" id="SSF90123">
    <property type="entry name" value="ABC transporter transmembrane region"/>
    <property type="match status" value="1"/>
</dbReference>
<dbReference type="Proteomes" id="UP000676885">
    <property type="component" value="Chromosome"/>
</dbReference>
<keyword evidence="4" id="KW-0547">Nucleotide-binding</keyword>
<dbReference type="FunFam" id="3.40.50.300:FF:000287">
    <property type="entry name" value="Multidrug ABC transporter ATP-binding protein"/>
    <property type="match status" value="1"/>
</dbReference>
<dbReference type="SMART" id="SM00382">
    <property type="entry name" value="AAA"/>
    <property type="match status" value="1"/>
</dbReference>
<dbReference type="Pfam" id="PF00005">
    <property type="entry name" value="ABC_tran"/>
    <property type="match status" value="1"/>
</dbReference>
<dbReference type="KEGG" id="ajg:KKR91_09425"/>
<keyword evidence="2" id="KW-0813">Transport</keyword>
<feature type="compositionally biased region" description="Gly residues" evidence="11">
    <location>
        <begin position="665"/>
        <end position="675"/>
    </location>
</feature>
<keyword evidence="5 15" id="KW-0067">ATP-binding</keyword>
<dbReference type="GO" id="GO:0005524">
    <property type="term" value="F:ATP binding"/>
    <property type="evidence" value="ECO:0007669"/>
    <property type="project" value="UniProtKB-KW"/>
</dbReference>
<evidence type="ECO:0000256" key="3">
    <source>
        <dbReference type="ARBA" id="ARBA00022692"/>
    </source>
</evidence>
<evidence type="ECO:0000256" key="10">
    <source>
        <dbReference type="ARBA" id="ARBA00071747"/>
    </source>
</evidence>
<sequence>MRGGPALRGPGPRGPGAGAPVAKPLNFRATVRRILHLMAPDRLRVALVIVTAVVSVALTVTAPRILGEATNVIFDGVIGAGLEPGLSKDEQVQALRRTGQDQLADMLAAMDVVPGQGLDFGRLGVLVLGVLGIYLASFAFGWLQARVTARVVQNAMYRLRKDVDGKLFRLPMSHFQRGSRGDVLSRVTNDIDNLAQTLAQTLTQIITSVLTIVGVLGMMLWLSPLLALIAVVTVPVSAVVTVLIARRSQVQFMQQWKSTGEVNGYIEEMFSAHDVVKAFGQTERVVAGFTPANETLYRSSFRAQFVSGVIMPVMQFVSNLNYVAVAVVGGLLVANGRLTIGGVQAFIQYSRQFSQPLGQLGSLINMLQSGVASAERVFELLDGREQDPDPADPLTIPRVRGQVAFEHVDFSYSSDAPLIKDLSFTAEPGQTVAIVGPTGAGKTTLVNLLMRFYDVDAGRITIDGVDTAAMRRDDVRGLIGMVLQDAWLFEGTIRENLAYGAPGATEEQIVQAAQATHVDHFVRSLPHGYDTVLGDDGGSLSQGQRQLITITRAWLADPSILVLDEATSSVDTRTEISIRLAMNALRQARTSFVIAHRLSTIRDADVILVVRQGEIVEQGTHEALLAAEGFYAGLYRSQFAGPAEPEERDESDAVDPAAAAEAGAAGHGEAGGVAK</sequence>
<dbReference type="Gene3D" id="1.20.1560.10">
    <property type="entry name" value="ABC transporter type 1, transmembrane domain"/>
    <property type="match status" value="1"/>
</dbReference>
<dbReference type="InterPro" id="IPR027417">
    <property type="entry name" value="P-loop_NTPase"/>
</dbReference>
<keyword evidence="16" id="KW-1185">Reference proteome</keyword>
<evidence type="ECO:0000256" key="2">
    <source>
        <dbReference type="ARBA" id="ARBA00022448"/>
    </source>
</evidence>
<evidence type="ECO:0000259" key="14">
    <source>
        <dbReference type="PROSITE" id="PS50929"/>
    </source>
</evidence>
<feature type="compositionally biased region" description="Low complexity" evidence="11">
    <location>
        <begin position="1"/>
        <end position="10"/>
    </location>
</feature>
<comment type="subcellular location">
    <subcellularLocation>
        <location evidence="1">Cell membrane</location>
        <topology evidence="1">Multi-pass membrane protein</topology>
    </subcellularLocation>
</comment>
<name>A0A975M8C4_9MICC</name>
<evidence type="ECO:0000313" key="16">
    <source>
        <dbReference type="Proteomes" id="UP000676885"/>
    </source>
</evidence>
<dbReference type="GO" id="GO:0016887">
    <property type="term" value="F:ATP hydrolysis activity"/>
    <property type="evidence" value="ECO:0007669"/>
    <property type="project" value="InterPro"/>
</dbReference>
<evidence type="ECO:0000256" key="4">
    <source>
        <dbReference type="ARBA" id="ARBA00022741"/>
    </source>
</evidence>
<gene>
    <name evidence="15" type="ORF">KKR91_09425</name>
</gene>
<organism evidence="15 16">
    <name type="scientific">Arthrobacter jiangjiafuii</name>
    <dbReference type="NCBI Taxonomy" id="2817475"/>
    <lineage>
        <taxon>Bacteria</taxon>
        <taxon>Bacillati</taxon>
        <taxon>Actinomycetota</taxon>
        <taxon>Actinomycetes</taxon>
        <taxon>Micrococcales</taxon>
        <taxon>Micrococcaceae</taxon>
        <taxon>Arthrobacter</taxon>
    </lineage>
</organism>
<feature type="region of interest" description="Disordered" evidence="11">
    <location>
        <begin position="1"/>
        <end position="22"/>
    </location>
</feature>
<dbReference type="Pfam" id="PF00664">
    <property type="entry name" value="ABC_membrane"/>
    <property type="match status" value="1"/>
</dbReference>
<dbReference type="InterPro" id="IPR003593">
    <property type="entry name" value="AAA+_ATPase"/>
</dbReference>
<dbReference type="GO" id="GO:0005886">
    <property type="term" value="C:plasma membrane"/>
    <property type="evidence" value="ECO:0007669"/>
    <property type="project" value="UniProtKB-SubCell"/>
</dbReference>
<dbReference type="PROSITE" id="PS50893">
    <property type="entry name" value="ABC_TRANSPORTER_2"/>
    <property type="match status" value="1"/>
</dbReference>
<feature type="region of interest" description="Disordered" evidence="11">
    <location>
        <begin position="641"/>
        <end position="675"/>
    </location>
</feature>
<dbReference type="EMBL" id="CP076022">
    <property type="protein sequence ID" value="QWC11757.1"/>
    <property type="molecule type" value="Genomic_DNA"/>
</dbReference>
<feature type="domain" description="ABC transmembrane type-1" evidence="14">
    <location>
        <begin position="46"/>
        <end position="369"/>
    </location>
</feature>
<dbReference type="PANTHER" id="PTHR43394:SF1">
    <property type="entry name" value="ATP-BINDING CASSETTE SUB-FAMILY B MEMBER 10, MITOCHONDRIAL"/>
    <property type="match status" value="1"/>
</dbReference>
<evidence type="ECO:0000259" key="13">
    <source>
        <dbReference type="PROSITE" id="PS50893"/>
    </source>
</evidence>
<dbReference type="AlphaFoldDB" id="A0A975M8C4"/>
<accession>A0A975M8C4</accession>
<evidence type="ECO:0000256" key="6">
    <source>
        <dbReference type="ARBA" id="ARBA00022989"/>
    </source>
</evidence>
<feature type="transmembrane region" description="Helical" evidence="12">
    <location>
        <begin position="120"/>
        <end position="143"/>
    </location>
</feature>
<keyword evidence="3 12" id="KW-0812">Transmembrane</keyword>
<dbReference type="PROSITE" id="PS50929">
    <property type="entry name" value="ABC_TM1F"/>
    <property type="match status" value="1"/>
</dbReference>
<dbReference type="GO" id="GO:0015421">
    <property type="term" value="F:ABC-type oligopeptide transporter activity"/>
    <property type="evidence" value="ECO:0007669"/>
    <property type="project" value="TreeGrafter"/>
</dbReference>
<evidence type="ECO:0000256" key="1">
    <source>
        <dbReference type="ARBA" id="ARBA00004651"/>
    </source>
</evidence>
<dbReference type="RefSeq" id="WP_210229759.1">
    <property type="nucleotide sequence ID" value="NZ_CP076022.1"/>
</dbReference>
<proteinExistence type="inferred from homology"/>
<evidence type="ECO:0000256" key="9">
    <source>
        <dbReference type="ARBA" id="ARBA00061644"/>
    </source>
</evidence>
<dbReference type="PANTHER" id="PTHR43394">
    <property type="entry name" value="ATP-DEPENDENT PERMEASE MDL1, MITOCHONDRIAL"/>
    <property type="match status" value="1"/>
</dbReference>
<protein>
    <recommendedName>
        <fullName evidence="10">Fatty acid ABC transporter ATP-binding/permease protein</fullName>
    </recommendedName>
</protein>
<keyword evidence="6 12" id="KW-1133">Transmembrane helix</keyword>
<dbReference type="InterPro" id="IPR011527">
    <property type="entry name" value="ABC1_TM_dom"/>
</dbReference>
<dbReference type="InterPro" id="IPR003439">
    <property type="entry name" value="ABC_transporter-like_ATP-bd"/>
</dbReference>
<reference evidence="15 16" key="1">
    <citation type="submission" date="2021-05" db="EMBL/GenBank/DDBJ databases">
        <title>Novel species in genus Arthrobacter.</title>
        <authorList>
            <person name="Zhang G."/>
        </authorList>
    </citation>
    <scope>NUCLEOTIDE SEQUENCE [LARGE SCALE GENOMIC DNA]</scope>
    <source>
        <strain evidence="16">zg-ZUI227</strain>
    </source>
</reference>
<dbReference type="InterPro" id="IPR039421">
    <property type="entry name" value="Type_1_exporter"/>
</dbReference>
<evidence type="ECO:0000256" key="7">
    <source>
        <dbReference type="ARBA" id="ARBA00023136"/>
    </source>
</evidence>
<dbReference type="CDD" id="cd03254">
    <property type="entry name" value="ABCC_Glucan_exporter_like"/>
    <property type="match status" value="1"/>
</dbReference>
<feature type="transmembrane region" description="Helical" evidence="12">
    <location>
        <begin position="227"/>
        <end position="245"/>
    </location>
</feature>
<dbReference type="SUPFAM" id="SSF52540">
    <property type="entry name" value="P-loop containing nucleoside triphosphate hydrolases"/>
    <property type="match status" value="1"/>
</dbReference>
<keyword evidence="7 12" id="KW-0472">Membrane</keyword>
<evidence type="ECO:0000256" key="12">
    <source>
        <dbReference type="SAM" id="Phobius"/>
    </source>
</evidence>